<feature type="transmembrane region" description="Helical" evidence="1">
    <location>
        <begin position="369"/>
        <end position="390"/>
    </location>
</feature>
<keyword evidence="1" id="KW-0812">Transmembrane</keyword>
<feature type="transmembrane region" description="Helical" evidence="1">
    <location>
        <begin position="46"/>
        <end position="67"/>
    </location>
</feature>
<dbReference type="RefSeq" id="WP_179260341.1">
    <property type="nucleotide sequence ID" value="NZ_CP058601.1"/>
</dbReference>
<organism evidence="2 3">
    <name type="scientific">Natrinema halophilum</name>
    <dbReference type="NCBI Taxonomy" id="1699371"/>
    <lineage>
        <taxon>Archaea</taxon>
        <taxon>Methanobacteriati</taxon>
        <taxon>Methanobacteriota</taxon>
        <taxon>Stenosarchaea group</taxon>
        <taxon>Halobacteria</taxon>
        <taxon>Halobacteriales</taxon>
        <taxon>Natrialbaceae</taxon>
        <taxon>Natrinema</taxon>
    </lineage>
</organism>
<dbReference type="KEGG" id="haly:HYG82_06960"/>
<accession>A0A7D5K5R6</accession>
<feature type="transmembrane region" description="Helical" evidence="1">
    <location>
        <begin position="461"/>
        <end position="480"/>
    </location>
</feature>
<keyword evidence="1" id="KW-1133">Transmembrane helix</keyword>
<name>A0A7D5K5R6_9EURY</name>
<sequence length="494" mass="51758">MTGTGSTDPTRAAGPERSRSGLPTRRLLVILFREEWRLHTQLFGGWRFALFPFVIAALAVSASIALVETGSTPRTVIGGLHALAFGFGLYSGTAGFAGSDMLENVFGRLSLLLSSSTTLPLSRRRLLGAFLLKDALFYGVAFVLPMALSSVPLEGVSVRMPLAIAELWLSLYLVFAAGMAVTDAAIAARTRGVPPWAIALTVGLGIVGGWTIGGFEAIRSVLVPIRGSASSVLVLSSATIVVAATSLAAYDPTYGRPSRTSADRFARLCGTVPTDHAPLVTKTLLDLARSSGGVWKPFVSSTILLALVAALVGVVDSITGIAPAPGIFFGGVLGLSAFTTYNWLTQFDSLEDYLAYPVSIEAVFRAKRIAFVLVGAPTAAAPYLAAVVWFDATVVDALAGALLLAGYALYYYGLTVYIAGFDPNEFLFDAVRFATFTVGVAVALVPTLVAGFVVAPPSVELAVALGLAGIAFGGVGTILSNRAGARWENRYRMD</sequence>
<evidence type="ECO:0000313" key="3">
    <source>
        <dbReference type="Proteomes" id="UP000509241"/>
    </source>
</evidence>
<feature type="transmembrane region" description="Helical" evidence="1">
    <location>
        <begin position="402"/>
        <end position="421"/>
    </location>
</feature>
<dbReference type="OrthoDB" id="107643at2157"/>
<feature type="transmembrane region" description="Helical" evidence="1">
    <location>
        <begin position="321"/>
        <end position="344"/>
    </location>
</feature>
<protein>
    <recommendedName>
        <fullName evidence="4">ABC-2 type transport system permease protein</fullName>
    </recommendedName>
</protein>
<evidence type="ECO:0000313" key="2">
    <source>
        <dbReference type="EMBL" id="QLG48603.1"/>
    </source>
</evidence>
<evidence type="ECO:0000256" key="1">
    <source>
        <dbReference type="SAM" id="Phobius"/>
    </source>
</evidence>
<gene>
    <name evidence="2" type="ORF">HYG82_06960</name>
</gene>
<feature type="transmembrane region" description="Helical" evidence="1">
    <location>
        <begin position="193"/>
        <end position="212"/>
    </location>
</feature>
<dbReference type="AlphaFoldDB" id="A0A7D5K5R6"/>
<dbReference type="EMBL" id="CP058601">
    <property type="protein sequence ID" value="QLG48603.1"/>
    <property type="molecule type" value="Genomic_DNA"/>
</dbReference>
<dbReference type="Proteomes" id="UP000509241">
    <property type="component" value="Chromosome"/>
</dbReference>
<reference evidence="2 3" key="1">
    <citation type="submission" date="2020-07" db="EMBL/GenBank/DDBJ databases">
        <authorList>
            <person name="Cui H."/>
        </authorList>
    </citation>
    <scope>NUCLEOTIDE SEQUENCE [LARGE SCALE GENOMIC DNA]</scope>
    <source>
        <strain evidence="2 3">YPL8</strain>
    </source>
</reference>
<feature type="transmembrane region" description="Helical" evidence="1">
    <location>
        <begin position="135"/>
        <end position="153"/>
    </location>
</feature>
<feature type="transmembrane region" description="Helical" evidence="1">
    <location>
        <begin position="294"/>
        <end position="315"/>
    </location>
</feature>
<feature type="transmembrane region" description="Helical" evidence="1">
    <location>
        <begin position="433"/>
        <end position="455"/>
    </location>
</feature>
<keyword evidence="1" id="KW-0472">Membrane</keyword>
<feature type="transmembrane region" description="Helical" evidence="1">
    <location>
        <begin position="159"/>
        <end position="181"/>
    </location>
</feature>
<feature type="transmembrane region" description="Helical" evidence="1">
    <location>
        <begin position="79"/>
        <end position="99"/>
    </location>
</feature>
<proteinExistence type="predicted"/>
<dbReference type="GeneID" id="56033017"/>
<feature type="transmembrane region" description="Helical" evidence="1">
    <location>
        <begin position="232"/>
        <end position="250"/>
    </location>
</feature>
<evidence type="ECO:0008006" key="4">
    <source>
        <dbReference type="Google" id="ProtNLM"/>
    </source>
</evidence>
<keyword evidence="3" id="KW-1185">Reference proteome</keyword>